<evidence type="ECO:0000313" key="3">
    <source>
        <dbReference type="Proteomes" id="UP001526430"/>
    </source>
</evidence>
<comment type="caution">
    <text evidence="2">The sequence shown here is derived from an EMBL/GenBank/DDBJ whole genome shotgun (WGS) entry which is preliminary data.</text>
</comment>
<reference evidence="2 3" key="1">
    <citation type="submission" date="2022-10" db="EMBL/GenBank/DDBJ databases">
        <title>Roseococcus glaciei nov., sp. nov., isolated from glacier.</title>
        <authorList>
            <person name="Liu Q."/>
            <person name="Xin Y.-H."/>
        </authorList>
    </citation>
    <scope>NUCLEOTIDE SEQUENCE [LARGE SCALE GENOMIC DNA]</scope>
    <source>
        <strain evidence="2 3">MDT2-1-1</strain>
    </source>
</reference>
<dbReference type="Proteomes" id="UP001526430">
    <property type="component" value="Unassembled WGS sequence"/>
</dbReference>
<keyword evidence="3" id="KW-1185">Reference proteome</keyword>
<accession>A0ABT3P0I9</accession>
<evidence type="ECO:0000313" key="2">
    <source>
        <dbReference type="EMBL" id="MCW8087930.1"/>
    </source>
</evidence>
<proteinExistence type="predicted"/>
<sequence length="43" mass="4927">MLLDVPSEKGFGQLTRHARETRDEPTALVSLVDHDRQFPKATY</sequence>
<protein>
    <submittedName>
        <fullName evidence="2">Uncharacterized protein</fullName>
    </submittedName>
</protein>
<dbReference type="EMBL" id="JAPFQI010000023">
    <property type="protein sequence ID" value="MCW8087930.1"/>
    <property type="molecule type" value="Genomic_DNA"/>
</dbReference>
<evidence type="ECO:0000256" key="1">
    <source>
        <dbReference type="SAM" id="MobiDB-lite"/>
    </source>
</evidence>
<gene>
    <name evidence="2" type="ORF">OF850_20200</name>
</gene>
<name>A0ABT3P0I9_9PROT</name>
<feature type="region of interest" description="Disordered" evidence="1">
    <location>
        <begin position="1"/>
        <end position="28"/>
    </location>
</feature>
<organism evidence="2 3">
    <name type="scientific">Sabulicella glaciei</name>
    <dbReference type="NCBI Taxonomy" id="2984948"/>
    <lineage>
        <taxon>Bacteria</taxon>
        <taxon>Pseudomonadati</taxon>
        <taxon>Pseudomonadota</taxon>
        <taxon>Alphaproteobacteria</taxon>
        <taxon>Acetobacterales</taxon>
        <taxon>Acetobacteraceae</taxon>
        <taxon>Sabulicella</taxon>
    </lineage>
</organism>